<accession>A0ABN0MNA6</accession>
<organism evidence="2 3">
    <name type="scientific">Myroides odoratimimus CCUG 10230</name>
    <dbReference type="NCBI Taxonomy" id="883150"/>
    <lineage>
        <taxon>Bacteria</taxon>
        <taxon>Pseudomonadati</taxon>
        <taxon>Bacteroidota</taxon>
        <taxon>Flavobacteriia</taxon>
        <taxon>Flavobacteriales</taxon>
        <taxon>Flavobacteriaceae</taxon>
        <taxon>Myroides</taxon>
    </lineage>
</organism>
<dbReference type="Proteomes" id="UP000005402">
    <property type="component" value="Unassembled WGS sequence"/>
</dbReference>
<evidence type="ECO:0000313" key="1">
    <source>
        <dbReference type="EMBL" id="EPC08654.1"/>
    </source>
</evidence>
<dbReference type="EMBL" id="AGEC02000032">
    <property type="protein sequence ID" value="EPC08654.1"/>
    <property type="molecule type" value="Genomic_DNA"/>
</dbReference>
<dbReference type="EMBL" id="AGEC02000013">
    <property type="protein sequence ID" value="EPC08690.1"/>
    <property type="molecule type" value="Genomic_DNA"/>
</dbReference>
<proteinExistence type="predicted"/>
<gene>
    <name evidence="2" type="ORF">HMPREF9712_03594</name>
    <name evidence="1" type="ORF">HMPREF9712_03644</name>
</gene>
<evidence type="ECO:0000313" key="3">
    <source>
        <dbReference type="Proteomes" id="UP000005402"/>
    </source>
</evidence>
<comment type="caution">
    <text evidence="2">The sequence shown here is derived from an EMBL/GenBank/DDBJ whole genome shotgun (WGS) entry which is preliminary data.</text>
</comment>
<keyword evidence="3" id="KW-1185">Reference proteome</keyword>
<evidence type="ECO:0000313" key="2">
    <source>
        <dbReference type="EMBL" id="EPC08690.1"/>
    </source>
</evidence>
<reference evidence="2 3" key="1">
    <citation type="submission" date="2012-07" db="EMBL/GenBank/DDBJ databases">
        <title>The Genome Sequence of Myroides odoratimimus CCUG 10230.</title>
        <authorList>
            <consortium name="The Broad Institute Genome Sequencing Platform"/>
            <person name="Earl A."/>
            <person name="Ward D."/>
            <person name="Feldgarden M."/>
            <person name="Gevers D."/>
            <person name="Huys G."/>
            <person name="Walker B."/>
            <person name="Young S.K."/>
            <person name="Zeng Q."/>
            <person name="Gargeya S."/>
            <person name="Fitzgerald M."/>
            <person name="Haas B."/>
            <person name="Abouelleil A."/>
            <person name="Alvarado L."/>
            <person name="Arachchi H.M."/>
            <person name="Berlin A.M."/>
            <person name="Chapman S.B."/>
            <person name="Goldberg J."/>
            <person name="Griggs A."/>
            <person name="Gujja S."/>
            <person name="Hansen M."/>
            <person name="Howarth C."/>
            <person name="Imamovic A."/>
            <person name="Larimer J."/>
            <person name="McCowen C."/>
            <person name="Montmayeur A."/>
            <person name="Murphy C."/>
            <person name="Neiman D."/>
            <person name="Pearson M."/>
            <person name="Priest M."/>
            <person name="Roberts A."/>
            <person name="Saif S."/>
            <person name="Shea T."/>
            <person name="Sisk P."/>
            <person name="Sykes S."/>
            <person name="Wortman J."/>
            <person name="Nusbaum C."/>
            <person name="Birren B."/>
        </authorList>
    </citation>
    <scope>NUCLEOTIDE SEQUENCE [LARGE SCALE GENOMIC DNA]</scope>
    <source>
        <strain evidence="2 3">CCUG 10230</strain>
    </source>
</reference>
<protein>
    <submittedName>
        <fullName evidence="2">Uncharacterized protein</fullName>
    </submittedName>
</protein>
<sequence length="109" mass="12903">MTIYSYHLVKVSLWMRLKLLFNLHRLKRQKGLLHIEVMSSMVLGSPIFSLSRLKLRHVVIFAQWEGECVLDYFLIHNKVGRTLAKGEYFKLKLIRQWGNVSAQGLYQRN</sequence>
<name>A0ABN0MNA6_9FLAO</name>